<proteinExistence type="predicted"/>
<dbReference type="InterPro" id="IPR050469">
    <property type="entry name" value="Diguanylate_Cyclase"/>
</dbReference>
<reference evidence="15" key="1">
    <citation type="submission" date="2020-08" db="EMBL/GenBank/DDBJ databases">
        <title>Genome Sequencing and Pan-Genome Analysis of Migratory bird Vibrio Strains, Inner Mongolia.</title>
        <authorList>
            <person name="Zheng L."/>
        </authorList>
    </citation>
    <scope>NUCLEOTIDE SEQUENCE</scope>
    <source>
        <strain evidence="15">M13F</strain>
    </source>
</reference>
<keyword evidence="7" id="KW-0418">Kinase</keyword>
<feature type="transmembrane region" description="Helical" evidence="11">
    <location>
        <begin position="6"/>
        <end position="26"/>
    </location>
</feature>
<comment type="cofactor">
    <cofactor evidence="1">
        <name>Mg(2+)</name>
        <dbReference type="ChEBI" id="CHEBI:18420"/>
    </cofactor>
</comment>
<dbReference type="CDD" id="cd00130">
    <property type="entry name" value="PAS"/>
    <property type="match status" value="1"/>
</dbReference>
<keyword evidence="16" id="KW-1185">Reference proteome</keyword>
<evidence type="ECO:0000256" key="5">
    <source>
        <dbReference type="ARBA" id="ARBA00022679"/>
    </source>
</evidence>
<evidence type="ECO:0000256" key="9">
    <source>
        <dbReference type="ARBA" id="ARBA00023012"/>
    </source>
</evidence>
<dbReference type="GO" id="GO:0005524">
    <property type="term" value="F:ATP binding"/>
    <property type="evidence" value="ECO:0007669"/>
    <property type="project" value="UniProtKB-KW"/>
</dbReference>
<name>A0A9X0R4M2_VIBME</name>
<dbReference type="Pfam" id="PF00990">
    <property type="entry name" value="GGDEF"/>
    <property type="match status" value="1"/>
</dbReference>
<sequence length="613" mass="70178">MRFSRAITFLLIACALTTSIIVFYYAQRHQKIKQNHINHAAQQALHQLSYGVREYANIQDQLFSIIHLLSHSQTTCDYAFSPEPNNQRLLEEAFASVAHYQKWYNSIVFFDNEGQANVGVMYSATESSKVISHALDNQASSERLALAEQLSDEQIGIWGWNDHHPMPSMQLITPVKVFGLRYGYIMMDINLWRLAERVSYSLQRDLQPEIVTDQGVVLSHKLSQHALMKPFILEDNLAQRFPLTWQRMQTANTGYQLEQGHLIAFASISLTDDQAMYLIVHLTPEELAQRAERDLNDLVKEGLFVLLMVMLFTLPTLSMVLHYHRRDIESKLARAALNGMTAVMIADKHHQIMMVNNEFERMTGLPKAWAIGRNGLKTLLYHNGMPFILSVLERITSEHYWQGEVEFATAQGDMLTTLMRIQGIIEAGRVSYYITSIVDITERKQLENKLRELSEKDSLTQLWNRRKFELELTHQVERIQAEGNAYPVCLVLLDIDFFKRVNDEQGHDQGDRVIIDVARILAQQLRSHDFIARIGGEEFAVIMPSTRIEQAQQIIERLRGAVEAEPHLSVTVSAGITDLTLDATRSYKCADIALYESKKSGRNQVSTFLSHQC</sequence>
<evidence type="ECO:0000259" key="13">
    <source>
        <dbReference type="PROSITE" id="PS50113"/>
    </source>
</evidence>
<dbReference type="RefSeq" id="WP_187025013.1">
    <property type="nucleotide sequence ID" value="NZ_JACRUP010000001.1"/>
</dbReference>
<evidence type="ECO:0000256" key="3">
    <source>
        <dbReference type="ARBA" id="ARBA00012528"/>
    </source>
</evidence>
<evidence type="ECO:0000313" key="15">
    <source>
        <dbReference type="EMBL" id="MBC5849444.1"/>
    </source>
</evidence>
<evidence type="ECO:0000256" key="7">
    <source>
        <dbReference type="ARBA" id="ARBA00022777"/>
    </source>
</evidence>
<keyword evidence="11" id="KW-0812">Transmembrane</keyword>
<dbReference type="InterPro" id="IPR000014">
    <property type="entry name" value="PAS"/>
</dbReference>
<dbReference type="SMART" id="SM00267">
    <property type="entry name" value="GGDEF"/>
    <property type="match status" value="1"/>
</dbReference>
<dbReference type="GO" id="GO:0005886">
    <property type="term" value="C:plasma membrane"/>
    <property type="evidence" value="ECO:0007669"/>
    <property type="project" value="UniProtKB-SubCell"/>
</dbReference>
<dbReference type="CDD" id="cd01949">
    <property type="entry name" value="GGDEF"/>
    <property type="match status" value="1"/>
</dbReference>
<keyword evidence="8" id="KW-0067">ATP-binding</keyword>
<dbReference type="Pfam" id="PF21623">
    <property type="entry name" value="HK_sensor_dom_bact"/>
    <property type="match status" value="1"/>
</dbReference>
<evidence type="ECO:0000256" key="6">
    <source>
        <dbReference type="ARBA" id="ARBA00022741"/>
    </source>
</evidence>
<keyword evidence="9" id="KW-0902">Two-component regulatory system</keyword>
<keyword evidence="11" id="KW-0472">Membrane</keyword>
<dbReference type="Proteomes" id="UP000615796">
    <property type="component" value="Unassembled WGS sequence"/>
</dbReference>
<organism evidence="15 16">
    <name type="scientific">Vibrio metschnikovii</name>
    <dbReference type="NCBI Taxonomy" id="28172"/>
    <lineage>
        <taxon>Bacteria</taxon>
        <taxon>Pseudomonadati</taxon>
        <taxon>Pseudomonadota</taxon>
        <taxon>Gammaproteobacteria</taxon>
        <taxon>Vibrionales</taxon>
        <taxon>Vibrionaceae</taxon>
        <taxon>Vibrio</taxon>
    </lineage>
</organism>
<dbReference type="PROSITE" id="PS50112">
    <property type="entry name" value="PAS"/>
    <property type="match status" value="1"/>
</dbReference>
<feature type="transmembrane region" description="Helical" evidence="11">
    <location>
        <begin position="303"/>
        <end position="323"/>
    </location>
</feature>
<keyword evidence="5" id="KW-0808">Transferase</keyword>
<gene>
    <name evidence="15" type="ORF">H8Q88_00495</name>
</gene>
<comment type="caution">
    <text evidence="15">The sequence shown here is derived from an EMBL/GenBank/DDBJ whole genome shotgun (WGS) entry which is preliminary data.</text>
</comment>
<evidence type="ECO:0000259" key="12">
    <source>
        <dbReference type="PROSITE" id="PS50112"/>
    </source>
</evidence>
<evidence type="ECO:0000259" key="14">
    <source>
        <dbReference type="PROSITE" id="PS50887"/>
    </source>
</evidence>
<dbReference type="NCBIfam" id="TIGR00254">
    <property type="entry name" value="GGDEF"/>
    <property type="match status" value="1"/>
</dbReference>
<protein>
    <recommendedName>
        <fullName evidence="3">diguanylate cyclase</fullName>
        <ecNumber evidence="3">2.7.7.65</ecNumber>
    </recommendedName>
</protein>
<dbReference type="GO" id="GO:0000160">
    <property type="term" value="P:phosphorelay signal transduction system"/>
    <property type="evidence" value="ECO:0007669"/>
    <property type="project" value="UniProtKB-KW"/>
</dbReference>
<dbReference type="GO" id="GO:0043709">
    <property type="term" value="P:cell adhesion involved in single-species biofilm formation"/>
    <property type="evidence" value="ECO:0007669"/>
    <property type="project" value="TreeGrafter"/>
</dbReference>
<dbReference type="Pfam" id="PF13426">
    <property type="entry name" value="PAS_9"/>
    <property type="match status" value="1"/>
</dbReference>
<evidence type="ECO:0000256" key="1">
    <source>
        <dbReference type="ARBA" id="ARBA00001946"/>
    </source>
</evidence>
<dbReference type="InterPro" id="IPR000160">
    <property type="entry name" value="GGDEF_dom"/>
</dbReference>
<keyword evidence="4" id="KW-0597">Phosphoprotein</keyword>
<dbReference type="InterPro" id="IPR000700">
    <property type="entry name" value="PAS-assoc_C"/>
</dbReference>
<evidence type="ECO:0000313" key="16">
    <source>
        <dbReference type="Proteomes" id="UP000615796"/>
    </source>
</evidence>
<dbReference type="PROSITE" id="PS50113">
    <property type="entry name" value="PAC"/>
    <property type="match status" value="1"/>
</dbReference>
<dbReference type="NCBIfam" id="TIGR00229">
    <property type="entry name" value="sensory_box"/>
    <property type="match status" value="1"/>
</dbReference>
<dbReference type="PANTHER" id="PTHR45138:SF9">
    <property type="entry name" value="DIGUANYLATE CYCLASE DGCM-RELATED"/>
    <property type="match status" value="1"/>
</dbReference>
<dbReference type="InterPro" id="IPR029151">
    <property type="entry name" value="Sensor-like_sf"/>
</dbReference>
<dbReference type="Gene3D" id="3.30.70.270">
    <property type="match status" value="1"/>
</dbReference>
<dbReference type="FunFam" id="3.30.70.270:FF:000001">
    <property type="entry name" value="Diguanylate cyclase domain protein"/>
    <property type="match status" value="1"/>
</dbReference>
<dbReference type="GO" id="GO:1902201">
    <property type="term" value="P:negative regulation of bacterial-type flagellum-dependent cell motility"/>
    <property type="evidence" value="ECO:0007669"/>
    <property type="project" value="TreeGrafter"/>
</dbReference>
<dbReference type="SUPFAM" id="SSF55785">
    <property type="entry name" value="PYP-like sensor domain (PAS domain)"/>
    <property type="match status" value="1"/>
</dbReference>
<feature type="domain" description="GGDEF" evidence="14">
    <location>
        <begin position="486"/>
        <end position="610"/>
    </location>
</feature>
<dbReference type="InterPro" id="IPR048760">
    <property type="entry name" value="VP0354-like_sensor_dom"/>
</dbReference>
<accession>A0A9X0R4M2</accession>
<evidence type="ECO:0000256" key="4">
    <source>
        <dbReference type="ARBA" id="ARBA00022553"/>
    </source>
</evidence>
<dbReference type="InterPro" id="IPR043128">
    <property type="entry name" value="Rev_trsase/Diguanyl_cyclase"/>
</dbReference>
<feature type="domain" description="PAC" evidence="13">
    <location>
        <begin position="401"/>
        <end position="452"/>
    </location>
</feature>
<dbReference type="GO" id="GO:0052621">
    <property type="term" value="F:diguanylate cyclase activity"/>
    <property type="evidence" value="ECO:0007669"/>
    <property type="project" value="UniProtKB-EC"/>
</dbReference>
<dbReference type="InterPro" id="IPR035965">
    <property type="entry name" value="PAS-like_dom_sf"/>
</dbReference>
<dbReference type="PROSITE" id="PS50887">
    <property type="entry name" value="GGDEF"/>
    <property type="match status" value="1"/>
</dbReference>
<dbReference type="AlphaFoldDB" id="A0A9X0R4M2"/>
<evidence type="ECO:0000256" key="2">
    <source>
        <dbReference type="ARBA" id="ARBA00004533"/>
    </source>
</evidence>
<dbReference type="EC" id="2.7.7.65" evidence="3"/>
<dbReference type="Gene3D" id="3.30.450.20">
    <property type="entry name" value="PAS domain"/>
    <property type="match status" value="3"/>
</dbReference>
<evidence type="ECO:0000256" key="11">
    <source>
        <dbReference type="SAM" id="Phobius"/>
    </source>
</evidence>
<dbReference type="SUPFAM" id="SSF55073">
    <property type="entry name" value="Nucleotide cyclase"/>
    <property type="match status" value="1"/>
</dbReference>
<dbReference type="SUPFAM" id="SSF103190">
    <property type="entry name" value="Sensory domain-like"/>
    <property type="match status" value="2"/>
</dbReference>
<dbReference type="GO" id="GO:0016301">
    <property type="term" value="F:kinase activity"/>
    <property type="evidence" value="ECO:0007669"/>
    <property type="project" value="UniProtKB-KW"/>
</dbReference>
<evidence type="ECO:0000256" key="8">
    <source>
        <dbReference type="ARBA" id="ARBA00022840"/>
    </source>
</evidence>
<dbReference type="PANTHER" id="PTHR45138">
    <property type="entry name" value="REGULATORY COMPONENTS OF SENSORY TRANSDUCTION SYSTEM"/>
    <property type="match status" value="1"/>
</dbReference>
<dbReference type="EMBL" id="JACRUP010000001">
    <property type="protein sequence ID" value="MBC5849444.1"/>
    <property type="molecule type" value="Genomic_DNA"/>
</dbReference>
<evidence type="ECO:0000256" key="10">
    <source>
        <dbReference type="ARBA" id="ARBA00034247"/>
    </source>
</evidence>
<dbReference type="InterPro" id="IPR029787">
    <property type="entry name" value="Nucleotide_cyclase"/>
</dbReference>
<comment type="subcellular location">
    <subcellularLocation>
        <location evidence="2">Cell inner membrane</location>
    </subcellularLocation>
</comment>
<keyword evidence="6" id="KW-0547">Nucleotide-binding</keyword>
<keyword evidence="11" id="KW-1133">Transmembrane helix</keyword>
<dbReference type="Gene3D" id="1.20.5.170">
    <property type="match status" value="1"/>
</dbReference>
<comment type="catalytic activity">
    <reaction evidence="10">
        <text>2 GTP = 3',3'-c-di-GMP + 2 diphosphate</text>
        <dbReference type="Rhea" id="RHEA:24898"/>
        <dbReference type="ChEBI" id="CHEBI:33019"/>
        <dbReference type="ChEBI" id="CHEBI:37565"/>
        <dbReference type="ChEBI" id="CHEBI:58805"/>
        <dbReference type="EC" id="2.7.7.65"/>
    </reaction>
</comment>
<feature type="domain" description="PAS" evidence="12">
    <location>
        <begin position="328"/>
        <end position="399"/>
    </location>
</feature>